<dbReference type="Pfam" id="PF07980">
    <property type="entry name" value="SusD_RagB"/>
    <property type="match status" value="1"/>
</dbReference>
<dbReference type="AlphaFoldDB" id="A0A1G9IUX3"/>
<protein>
    <submittedName>
        <fullName evidence="8">SusD family protein</fullName>
    </submittedName>
</protein>
<evidence type="ECO:0000256" key="1">
    <source>
        <dbReference type="ARBA" id="ARBA00004442"/>
    </source>
</evidence>
<dbReference type="Proteomes" id="UP000198510">
    <property type="component" value="Unassembled WGS sequence"/>
</dbReference>
<dbReference type="Pfam" id="PF14322">
    <property type="entry name" value="SusD-like_3"/>
    <property type="match status" value="1"/>
</dbReference>
<dbReference type="PROSITE" id="PS51257">
    <property type="entry name" value="PROKAR_LIPOPROTEIN"/>
    <property type="match status" value="1"/>
</dbReference>
<dbReference type="OrthoDB" id="691907at2"/>
<dbReference type="RefSeq" id="WP_089683550.1">
    <property type="nucleotide sequence ID" value="NZ_FNFO01000005.1"/>
</dbReference>
<evidence type="ECO:0000313" key="8">
    <source>
        <dbReference type="EMBL" id="SDL28997.1"/>
    </source>
</evidence>
<keyword evidence="5" id="KW-0998">Cell outer membrane</keyword>
<feature type="domain" description="RagB/SusD" evidence="6">
    <location>
        <begin position="339"/>
        <end position="447"/>
    </location>
</feature>
<reference evidence="8 9" key="1">
    <citation type="submission" date="2016-10" db="EMBL/GenBank/DDBJ databases">
        <authorList>
            <person name="de Groot N.N."/>
        </authorList>
    </citation>
    <scope>NUCLEOTIDE SEQUENCE [LARGE SCALE GENOMIC DNA]</scope>
    <source>
        <strain evidence="8 9">DSM 25186</strain>
    </source>
</reference>
<evidence type="ECO:0000256" key="5">
    <source>
        <dbReference type="ARBA" id="ARBA00023237"/>
    </source>
</evidence>
<evidence type="ECO:0000256" key="4">
    <source>
        <dbReference type="ARBA" id="ARBA00023136"/>
    </source>
</evidence>
<dbReference type="SUPFAM" id="SSF48452">
    <property type="entry name" value="TPR-like"/>
    <property type="match status" value="1"/>
</dbReference>
<dbReference type="STRING" id="1075417.SAMN05421823_105118"/>
<dbReference type="GO" id="GO:0009279">
    <property type="term" value="C:cell outer membrane"/>
    <property type="evidence" value="ECO:0007669"/>
    <property type="project" value="UniProtKB-SubCell"/>
</dbReference>
<keyword evidence="9" id="KW-1185">Reference proteome</keyword>
<organism evidence="8 9">
    <name type="scientific">Catalinimonas alkaloidigena</name>
    <dbReference type="NCBI Taxonomy" id="1075417"/>
    <lineage>
        <taxon>Bacteria</taxon>
        <taxon>Pseudomonadati</taxon>
        <taxon>Bacteroidota</taxon>
        <taxon>Cytophagia</taxon>
        <taxon>Cytophagales</taxon>
        <taxon>Catalimonadaceae</taxon>
        <taxon>Catalinimonas</taxon>
    </lineage>
</organism>
<dbReference type="Gene3D" id="1.25.40.390">
    <property type="match status" value="1"/>
</dbReference>
<proteinExistence type="inferred from homology"/>
<evidence type="ECO:0000256" key="3">
    <source>
        <dbReference type="ARBA" id="ARBA00022729"/>
    </source>
</evidence>
<feature type="domain" description="SusD-like N-terminal" evidence="7">
    <location>
        <begin position="24"/>
        <end position="224"/>
    </location>
</feature>
<evidence type="ECO:0000256" key="2">
    <source>
        <dbReference type="ARBA" id="ARBA00006275"/>
    </source>
</evidence>
<dbReference type="InterPro" id="IPR033985">
    <property type="entry name" value="SusD-like_N"/>
</dbReference>
<comment type="similarity">
    <text evidence="2">Belongs to the SusD family.</text>
</comment>
<sequence length="473" mass="53087">MPTFQKLSLVLCLGLLLAGCKDDFLELAPLSNANANNFYKTKADFDLAVNAAYSTLYVTFAPESGISYAAEQMSDNATLYNVAGIQADRWAFKDYALNPSNTEVYRFWREHYSALFSVNIVLDRIEAAELDEAYKDQVRAEMRFLRGMYYYYMVQMWGPVPLVTKPLTAEESYDYLRAPEAEIYAQITSDLTFAAERLPLTTQVPALGRASKGAAQTFLAKVYLTQGDKAAATQQLQAVVSSGQYALLDDYDDLWAVANKNTQESIFEIQYLGGAGNPFSPYWTSFSPTENFTLTQYGGGMNQVTDDLYNEFEEGDPRRERTIALGYTNNAGTFVSIKFPYKWVDTNAVIVNGRELADNNFMVLRYADVLLLLTEATGDPSYLNQVRARVGLPGFGEAGYPSDLYPTVERALEHERRVELALEFHRFFDLKRTGRAVEVLQAKGKPVTEGKLVMPIPEMVRQQNPGIEQNAAY</sequence>
<evidence type="ECO:0000259" key="6">
    <source>
        <dbReference type="Pfam" id="PF07980"/>
    </source>
</evidence>
<name>A0A1G9IUX3_9BACT</name>
<dbReference type="InterPro" id="IPR011990">
    <property type="entry name" value="TPR-like_helical_dom_sf"/>
</dbReference>
<gene>
    <name evidence="8" type="ORF">SAMN05421823_105118</name>
</gene>
<evidence type="ECO:0000313" key="9">
    <source>
        <dbReference type="Proteomes" id="UP000198510"/>
    </source>
</evidence>
<dbReference type="EMBL" id="FNFO01000005">
    <property type="protein sequence ID" value="SDL28997.1"/>
    <property type="molecule type" value="Genomic_DNA"/>
</dbReference>
<evidence type="ECO:0000259" key="7">
    <source>
        <dbReference type="Pfam" id="PF14322"/>
    </source>
</evidence>
<keyword evidence="3" id="KW-0732">Signal</keyword>
<accession>A0A1G9IUX3</accession>
<keyword evidence="4" id="KW-0472">Membrane</keyword>
<dbReference type="InterPro" id="IPR012944">
    <property type="entry name" value="SusD_RagB_dom"/>
</dbReference>
<comment type="subcellular location">
    <subcellularLocation>
        <location evidence="1">Cell outer membrane</location>
    </subcellularLocation>
</comment>